<evidence type="ECO:0000313" key="2">
    <source>
        <dbReference type="EMBL" id="KAG9969097.1"/>
    </source>
</evidence>
<protein>
    <submittedName>
        <fullName evidence="2">Uncharacterized protein</fullName>
    </submittedName>
</protein>
<keyword evidence="3" id="KW-1185">Reference proteome</keyword>
<organism evidence="2 3">
    <name type="scientific">Aureobasidium melanogenum</name>
    <name type="common">Aureobasidium pullulans var. melanogenum</name>
    <dbReference type="NCBI Taxonomy" id="46634"/>
    <lineage>
        <taxon>Eukaryota</taxon>
        <taxon>Fungi</taxon>
        <taxon>Dikarya</taxon>
        <taxon>Ascomycota</taxon>
        <taxon>Pezizomycotina</taxon>
        <taxon>Dothideomycetes</taxon>
        <taxon>Dothideomycetidae</taxon>
        <taxon>Dothideales</taxon>
        <taxon>Saccotheciaceae</taxon>
        <taxon>Aureobasidium</taxon>
    </lineage>
</organism>
<feature type="signal peptide" evidence="1">
    <location>
        <begin position="1"/>
        <end position="24"/>
    </location>
</feature>
<name>A0A9P8FEH4_AURME</name>
<dbReference type="EMBL" id="JAHFXS010003215">
    <property type="protein sequence ID" value="KAG9969097.1"/>
    <property type="molecule type" value="Genomic_DNA"/>
</dbReference>
<reference evidence="2" key="1">
    <citation type="journal article" date="2021" name="J Fungi (Basel)">
        <title>Virulence traits and population genomics of the black yeast Aureobasidium melanogenum.</title>
        <authorList>
            <person name="Cernosa A."/>
            <person name="Sun X."/>
            <person name="Gostincar C."/>
            <person name="Fang C."/>
            <person name="Gunde-Cimerman N."/>
            <person name="Song Z."/>
        </authorList>
    </citation>
    <scope>NUCLEOTIDE SEQUENCE</scope>
    <source>
        <strain evidence="2">EXF-9298</strain>
    </source>
</reference>
<comment type="caution">
    <text evidence="2">The sequence shown here is derived from an EMBL/GenBank/DDBJ whole genome shotgun (WGS) entry which is preliminary data.</text>
</comment>
<proteinExistence type="predicted"/>
<reference evidence="2" key="2">
    <citation type="submission" date="2021-08" db="EMBL/GenBank/DDBJ databases">
        <authorList>
            <person name="Gostincar C."/>
            <person name="Sun X."/>
            <person name="Song Z."/>
            <person name="Gunde-Cimerman N."/>
        </authorList>
    </citation>
    <scope>NUCLEOTIDE SEQUENCE</scope>
    <source>
        <strain evidence="2">EXF-9298</strain>
    </source>
</reference>
<feature type="non-terminal residue" evidence="2">
    <location>
        <position position="190"/>
    </location>
</feature>
<evidence type="ECO:0000313" key="3">
    <source>
        <dbReference type="Proteomes" id="UP000729357"/>
    </source>
</evidence>
<dbReference type="Proteomes" id="UP000729357">
    <property type="component" value="Unassembled WGS sequence"/>
</dbReference>
<accession>A0A9P8FEH4</accession>
<evidence type="ECO:0000256" key="1">
    <source>
        <dbReference type="SAM" id="SignalP"/>
    </source>
</evidence>
<sequence>MHFTAIALTLGLAATLGAVTLGAAVPVDASTDTIAHSDDIIFPRPLQFSADCGLELKTWLSLFPRTATAGTSARPSSPTTPLPHIRYCINPILPQNLHLKQARMCRRKRFTYQGCSHEFIILTEQCDKAKSVQPGCVSVVFFEQLEGFCRACREQQERDAWPADYNAGMKERRLADEARDKANKDQAEEK</sequence>
<keyword evidence="1" id="KW-0732">Signal</keyword>
<feature type="chain" id="PRO_5040473831" evidence="1">
    <location>
        <begin position="25"/>
        <end position="190"/>
    </location>
</feature>
<dbReference type="AlphaFoldDB" id="A0A9P8FEH4"/>
<gene>
    <name evidence="2" type="ORF">KCU98_g15309</name>
</gene>